<protein>
    <recommendedName>
        <fullName evidence="1">DOG1 domain-containing protein</fullName>
    </recommendedName>
</protein>
<dbReference type="EMBL" id="WHWC01000001">
    <property type="protein sequence ID" value="KAG8390118.1"/>
    <property type="molecule type" value="Genomic_DNA"/>
</dbReference>
<dbReference type="Proteomes" id="UP000826271">
    <property type="component" value="Unassembled WGS sequence"/>
</dbReference>
<sequence>MVNPTTHVQSFESFFECWLISQENYLRDLLRLVEGGGGDQNYEVRCEALVGQVMDHYDQYFGAKARIVHEDVFLVFTPTWFSSFERTYLWIGGFRPGLAFRLVMNNVLDLTDDQSRRINRLMAEIKGEENGLTDELTRVQGGMTSPSMVELARHLGRHQNGAAHNMESAVERLRASMEALVECADFLRRKTGINLVEILKPSQAVRFLAATAQLQLRLRRWGMQRDAQNQTQRNF</sequence>
<dbReference type="InterPro" id="IPR025422">
    <property type="entry name" value="TGA_domain"/>
</dbReference>
<proteinExistence type="predicted"/>
<evidence type="ECO:0000313" key="2">
    <source>
        <dbReference type="EMBL" id="KAG8390118.1"/>
    </source>
</evidence>
<keyword evidence="3" id="KW-1185">Reference proteome</keyword>
<evidence type="ECO:0000313" key="3">
    <source>
        <dbReference type="Proteomes" id="UP000826271"/>
    </source>
</evidence>
<accession>A0AAV6Y6T2</accession>
<dbReference type="InterPro" id="IPR051886">
    <property type="entry name" value="Seed_Dev/Stress_Resp_Reg"/>
</dbReference>
<dbReference type="GO" id="GO:0006351">
    <property type="term" value="P:DNA-templated transcription"/>
    <property type="evidence" value="ECO:0007669"/>
    <property type="project" value="InterPro"/>
</dbReference>
<dbReference type="GO" id="GO:0043565">
    <property type="term" value="F:sequence-specific DNA binding"/>
    <property type="evidence" value="ECO:0007669"/>
    <property type="project" value="InterPro"/>
</dbReference>
<gene>
    <name evidence="2" type="ORF">BUALT_Bualt01G0050300</name>
</gene>
<organism evidence="2 3">
    <name type="scientific">Buddleja alternifolia</name>
    <dbReference type="NCBI Taxonomy" id="168488"/>
    <lineage>
        <taxon>Eukaryota</taxon>
        <taxon>Viridiplantae</taxon>
        <taxon>Streptophyta</taxon>
        <taxon>Embryophyta</taxon>
        <taxon>Tracheophyta</taxon>
        <taxon>Spermatophyta</taxon>
        <taxon>Magnoliopsida</taxon>
        <taxon>eudicotyledons</taxon>
        <taxon>Gunneridae</taxon>
        <taxon>Pentapetalae</taxon>
        <taxon>asterids</taxon>
        <taxon>lamiids</taxon>
        <taxon>Lamiales</taxon>
        <taxon>Scrophulariaceae</taxon>
        <taxon>Buddlejeae</taxon>
        <taxon>Buddleja</taxon>
    </lineage>
</organism>
<feature type="domain" description="DOG1" evidence="1">
    <location>
        <begin position="8"/>
        <end position="228"/>
    </location>
</feature>
<dbReference type="PANTHER" id="PTHR46354:SF13">
    <property type="entry name" value="PROTEIN DOG1-LIKE 4"/>
    <property type="match status" value="1"/>
</dbReference>
<dbReference type="PANTHER" id="PTHR46354">
    <property type="entry name" value="DOG1 DOMAIN-CONTAINING PROTEIN"/>
    <property type="match status" value="1"/>
</dbReference>
<dbReference type="Pfam" id="PF14144">
    <property type="entry name" value="DOG1"/>
    <property type="match status" value="1"/>
</dbReference>
<dbReference type="AlphaFoldDB" id="A0AAV6Y6T2"/>
<comment type="caution">
    <text evidence="2">The sequence shown here is derived from an EMBL/GenBank/DDBJ whole genome shotgun (WGS) entry which is preliminary data.</text>
</comment>
<dbReference type="PROSITE" id="PS51806">
    <property type="entry name" value="DOG1"/>
    <property type="match status" value="1"/>
</dbReference>
<name>A0AAV6Y6T2_9LAMI</name>
<evidence type="ECO:0000259" key="1">
    <source>
        <dbReference type="PROSITE" id="PS51806"/>
    </source>
</evidence>
<reference evidence="2" key="1">
    <citation type="submission" date="2019-10" db="EMBL/GenBank/DDBJ databases">
        <authorList>
            <person name="Zhang R."/>
            <person name="Pan Y."/>
            <person name="Wang J."/>
            <person name="Ma R."/>
            <person name="Yu S."/>
        </authorList>
    </citation>
    <scope>NUCLEOTIDE SEQUENCE</scope>
    <source>
        <strain evidence="2">LA-IB0</strain>
        <tissue evidence="2">Leaf</tissue>
    </source>
</reference>